<evidence type="ECO:0000256" key="4">
    <source>
        <dbReference type="ARBA" id="ARBA00022989"/>
    </source>
</evidence>
<reference evidence="7" key="1">
    <citation type="journal article" date="2013" name="Environ. Microbiol.">
        <title>Microbiota from the distal guts of lean and obese adolescents exhibit partial functional redundancy besides clear differences in community structure.</title>
        <authorList>
            <person name="Ferrer M."/>
            <person name="Ruiz A."/>
            <person name="Lanza F."/>
            <person name="Haange S.B."/>
            <person name="Oberbach A."/>
            <person name="Till H."/>
            <person name="Bargiela R."/>
            <person name="Campoy C."/>
            <person name="Segura M.T."/>
            <person name="Richter M."/>
            <person name="von Bergen M."/>
            <person name="Seifert J."/>
            <person name="Suarez A."/>
        </authorList>
    </citation>
    <scope>NUCLEOTIDE SEQUENCE</scope>
</reference>
<keyword evidence="5 6" id="KW-0472">Membrane</keyword>
<dbReference type="PROSITE" id="PS00428">
    <property type="entry name" value="FTSW_RODA_SPOVE"/>
    <property type="match status" value="1"/>
</dbReference>
<dbReference type="InterPro" id="IPR018365">
    <property type="entry name" value="Cell_cycle_FtsW-rel_CS"/>
</dbReference>
<evidence type="ECO:0000256" key="5">
    <source>
        <dbReference type="ARBA" id="ARBA00023136"/>
    </source>
</evidence>
<dbReference type="GO" id="GO:0005886">
    <property type="term" value="C:plasma membrane"/>
    <property type="evidence" value="ECO:0007669"/>
    <property type="project" value="TreeGrafter"/>
</dbReference>
<comment type="caution">
    <text evidence="7">The sequence shown here is derived from an EMBL/GenBank/DDBJ whole genome shotgun (WGS) entry which is preliminary data.</text>
</comment>
<evidence type="ECO:0000256" key="1">
    <source>
        <dbReference type="ARBA" id="ARBA00004141"/>
    </source>
</evidence>
<dbReference type="InterPro" id="IPR001182">
    <property type="entry name" value="FtsW/RodA"/>
</dbReference>
<dbReference type="EMBL" id="AJWZ01006433">
    <property type="protein sequence ID" value="EKC59775.1"/>
    <property type="molecule type" value="Genomic_DNA"/>
</dbReference>
<sequence length="364" mass="41341">MIPIICFFIISLISIKSALTYTSPDLGNLVFKQCIWYFLGTILIIFILHFKNNYLYENTIFLYSLGCILLLLLLFFGTPINNSKCWFTIPGIGSFQPSEFMKIFLMLTLAVMIKEYKLQYKNPSLKEEFIFILKTLLIVVIPAILTFLEPDTGAVIMYLIIYFSMMILSGIRLRWFIALALITVAIATSILLLYYLSSENFIKIFGTKMFYRFDRILEWKKGSGLQLENALASIGSGGLLGHGFNKTPVYFPESATDFIFAVFASNFGFIGSIILVLIIFYFDFYIIKMMQKPLPLTDCFILAGISSCLIFQHIENIGMTIGLVPITGITLPFISYGGSSLLSYMIMLGIIINITKEKETSYKH</sequence>
<dbReference type="GO" id="GO:0008360">
    <property type="term" value="P:regulation of cell shape"/>
    <property type="evidence" value="ECO:0007669"/>
    <property type="project" value="UniProtKB-KW"/>
</dbReference>
<feature type="transmembrane region" description="Helical" evidence="6">
    <location>
        <begin position="60"/>
        <end position="80"/>
    </location>
</feature>
<keyword evidence="7" id="KW-0131">Cell cycle</keyword>
<evidence type="ECO:0000256" key="3">
    <source>
        <dbReference type="ARBA" id="ARBA00022960"/>
    </source>
</evidence>
<organism evidence="7">
    <name type="scientific">human gut metagenome</name>
    <dbReference type="NCBI Taxonomy" id="408170"/>
    <lineage>
        <taxon>unclassified sequences</taxon>
        <taxon>metagenomes</taxon>
        <taxon>organismal metagenomes</taxon>
    </lineage>
</organism>
<keyword evidence="2 6" id="KW-0812">Transmembrane</keyword>
<dbReference type="Pfam" id="PF01098">
    <property type="entry name" value="FTSW_RODA_SPOVE"/>
    <property type="match status" value="1"/>
</dbReference>
<feature type="transmembrane region" description="Helical" evidence="6">
    <location>
        <begin position="334"/>
        <end position="354"/>
    </location>
</feature>
<feature type="transmembrane region" description="Helical" evidence="6">
    <location>
        <begin position="129"/>
        <end position="148"/>
    </location>
</feature>
<keyword evidence="3" id="KW-0133">Cell shape</keyword>
<feature type="transmembrane region" description="Helical" evidence="6">
    <location>
        <begin position="294"/>
        <end position="314"/>
    </location>
</feature>
<protein>
    <submittedName>
        <fullName evidence="7">FtsW/RodA/SpoVE family cell division protein</fullName>
    </submittedName>
</protein>
<evidence type="ECO:0000256" key="6">
    <source>
        <dbReference type="SAM" id="Phobius"/>
    </source>
</evidence>
<feature type="transmembrane region" description="Helical" evidence="6">
    <location>
        <begin position="258"/>
        <end position="282"/>
    </location>
</feature>
<name>K1T118_9ZZZZ</name>
<feature type="transmembrane region" description="Helical" evidence="6">
    <location>
        <begin position="30"/>
        <end position="48"/>
    </location>
</feature>
<dbReference type="PANTHER" id="PTHR30474:SF1">
    <property type="entry name" value="PEPTIDOGLYCAN GLYCOSYLTRANSFERASE MRDB"/>
    <property type="match status" value="1"/>
</dbReference>
<dbReference type="PANTHER" id="PTHR30474">
    <property type="entry name" value="CELL CYCLE PROTEIN"/>
    <property type="match status" value="1"/>
</dbReference>
<evidence type="ECO:0000256" key="2">
    <source>
        <dbReference type="ARBA" id="ARBA00022692"/>
    </source>
</evidence>
<dbReference type="GO" id="GO:0015648">
    <property type="term" value="F:lipid-linked peptidoglycan transporter activity"/>
    <property type="evidence" value="ECO:0007669"/>
    <property type="project" value="TreeGrafter"/>
</dbReference>
<dbReference type="GO" id="GO:0051301">
    <property type="term" value="P:cell division"/>
    <property type="evidence" value="ECO:0007669"/>
    <property type="project" value="UniProtKB-KW"/>
</dbReference>
<dbReference type="GO" id="GO:0032153">
    <property type="term" value="C:cell division site"/>
    <property type="evidence" value="ECO:0007669"/>
    <property type="project" value="TreeGrafter"/>
</dbReference>
<comment type="subcellular location">
    <subcellularLocation>
        <location evidence="1">Membrane</location>
        <topology evidence="1">Multi-pass membrane protein</topology>
    </subcellularLocation>
</comment>
<accession>K1T118</accession>
<evidence type="ECO:0000313" key="7">
    <source>
        <dbReference type="EMBL" id="EKC59775.1"/>
    </source>
</evidence>
<keyword evidence="7" id="KW-0132">Cell division</keyword>
<gene>
    <name evidence="7" type="ORF">OBE_09290</name>
</gene>
<feature type="transmembrane region" description="Helical" evidence="6">
    <location>
        <begin position="154"/>
        <end position="171"/>
    </location>
</feature>
<keyword evidence="4 6" id="KW-1133">Transmembrane helix</keyword>
<feature type="transmembrane region" description="Helical" evidence="6">
    <location>
        <begin position="176"/>
        <end position="196"/>
    </location>
</feature>
<proteinExistence type="predicted"/>
<dbReference type="AlphaFoldDB" id="K1T118"/>